<dbReference type="EMBL" id="BAAANY010000033">
    <property type="protein sequence ID" value="GAA1709299.1"/>
    <property type="molecule type" value="Genomic_DNA"/>
</dbReference>
<dbReference type="NCBIfam" id="TIGR03919">
    <property type="entry name" value="T7SS_EccB"/>
    <property type="match status" value="1"/>
</dbReference>
<protein>
    <submittedName>
        <fullName evidence="2">Type VII secretion system ESX-4 subunit EccB4</fullName>
    </submittedName>
</protein>
<dbReference type="PANTHER" id="PTHR40765">
    <property type="entry name" value="ESX-2 SECRETION SYSTEM ATPASE ECCB2"/>
    <property type="match status" value="1"/>
</dbReference>
<keyword evidence="1" id="KW-0812">Transmembrane</keyword>
<sequence>MASKRDQLQAHQFQIQRAVSALVLQESDPEHPPFRRVGGAAVAGLVLGVLSLVAAGVFGLIFPGGNSSWKDGNSVIVEKETGTRYVYLNGELHPMINYSSALLALGKHAETASVSHNSLVGFTRGPQIGIPDAPDALPGPDRVVGDWTLCSEPTTTATGAATVSSVLLVGAPPASGFPTGQRSILVRAAGNGTEYLIYQGYRHLIDSPETVNVGLAVGSVQVATVSPALVESLPQGDPIAPIAVADAGKASTAVPGRSDIRSGALLTMQTPGGGAQHYLASTTQLQPISELAYDIQLAYPPTAKAYQGDPFGMALSPNIASGARMATPTAVTESSAPSVRPDFVSIADQTTVCLGFASGSFVPDVSVADVLPAPDRQIATAGRTPGGVALADYVYVPPGQIAVVEVMPSRTALAGTLAVVTDLGIGYPLASRDVLGWLGYDGVTPVKVPAALMARLPQGPGLSQGAAMQRG</sequence>
<comment type="caution">
    <text evidence="2">The sequence shown here is derived from an EMBL/GenBank/DDBJ whole genome shotgun (WGS) entry which is preliminary data.</text>
</comment>
<proteinExistence type="predicted"/>
<evidence type="ECO:0000313" key="3">
    <source>
        <dbReference type="Proteomes" id="UP001500618"/>
    </source>
</evidence>
<dbReference type="InterPro" id="IPR007795">
    <property type="entry name" value="T7SS_EccB"/>
</dbReference>
<evidence type="ECO:0000313" key="2">
    <source>
        <dbReference type="EMBL" id="GAA1709299.1"/>
    </source>
</evidence>
<name>A0ABN2IPX5_9ACTN</name>
<dbReference type="InterPro" id="IPR044857">
    <property type="entry name" value="T7SS_EccB_R1"/>
</dbReference>
<keyword evidence="1" id="KW-0472">Membrane</keyword>
<dbReference type="Proteomes" id="UP001500618">
    <property type="component" value="Unassembled WGS sequence"/>
</dbReference>
<keyword evidence="3" id="KW-1185">Reference proteome</keyword>
<dbReference type="Pfam" id="PF05108">
    <property type="entry name" value="T7SS_ESX1_EccB"/>
    <property type="match status" value="1"/>
</dbReference>
<accession>A0ABN2IPX5</accession>
<dbReference type="PANTHER" id="PTHR40765:SF2">
    <property type="entry name" value="ESX-2 SECRETION SYSTEM ATPASE ECCB2"/>
    <property type="match status" value="1"/>
</dbReference>
<organism evidence="2 3">
    <name type="scientific">Fodinicola feengrottensis</name>
    <dbReference type="NCBI Taxonomy" id="435914"/>
    <lineage>
        <taxon>Bacteria</taxon>
        <taxon>Bacillati</taxon>
        <taxon>Actinomycetota</taxon>
        <taxon>Actinomycetes</taxon>
        <taxon>Mycobacteriales</taxon>
        <taxon>Fodinicola</taxon>
    </lineage>
</organism>
<reference evidence="2 3" key="1">
    <citation type="journal article" date="2019" name="Int. J. Syst. Evol. Microbiol.">
        <title>The Global Catalogue of Microorganisms (GCM) 10K type strain sequencing project: providing services to taxonomists for standard genome sequencing and annotation.</title>
        <authorList>
            <consortium name="The Broad Institute Genomics Platform"/>
            <consortium name="The Broad Institute Genome Sequencing Center for Infectious Disease"/>
            <person name="Wu L."/>
            <person name="Ma J."/>
        </authorList>
    </citation>
    <scope>NUCLEOTIDE SEQUENCE [LARGE SCALE GENOMIC DNA]</scope>
    <source>
        <strain evidence="2 3">JCM 14718</strain>
    </source>
</reference>
<dbReference type="Gene3D" id="3.30.2390.20">
    <property type="entry name" value="Type VII secretion system EccB, repeat 1 domain"/>
    <property type="match status" value="1"/>
</dbReference>
<gene>
    <name evidence="2" type="primary">eccB4</name>
    <name evidence="2" type="ORF">GCM10009765_68380</name>
</gene>
<evidence type="ECO:0000256" key="1">
    <source>
        <dbReference type="SAM" id="Phobius"/>
    </source>
</evidence>
<dbReference type="RefSeq" id="WP_344314300.1">
    <property type="nucleotide sequence ID" value="NZ_BAAANY010000033.1"/>
</dbReference>
<keyword evidence="1" id="KW-1133">Transmembrane helix</keyword>
<feature type="transmembrane region" description="Helical" evidence="1">
    <location>
        <begin position="37"/>
        <end position="62"/>
    </location>
</feature>